<evidence type="ECO:0000313" key="2">
    <source>
        <dbReference type="EMBL" id="AAD28667.1"/>
    </source>
</evidence>
<protein>
    <submittedName>
        <fullName evidence="2">Uncharacterized protein At2g13400</fullName>
    </submittedName>
</protein>
<feature type="region of interest" description="Disordered" evidence="1">
    <location>
        <begin position="45"/>
        <end position="79"/>
    </location>
</feature>
<reference evidence="2" key="3">
    <citation type="submission" date="2002-02" db="EMBL/GenBank/DDBJ databases">
        <authorList>
            <person name="Town C.D."/>
            <person name="Kaul S."/>
        </authorList>
    </citation>
    <scope>NUCLEOTIDE SEQUENCE</scope>
</reference>
<reference evidence="2" key="2">
    <citation type="submission" date="2000-03" db="EMBL/GenBank/DDBJ databases">
        <authorList>
            <person name="Lin X."/>
            <person name="Kaul S."/>
            <person name="Shea T.P."/>
            <person name="Fujii C.Y."/>
            <person name="Shen M."/>
            <person name="VanAken S.E."/>
            <person name="Barnstead M.E."/>
            <person name="Mason T.M."/>
            <person name="Bowman C.L."/>
            <person name="Ronning C.M."/>
            <person name="Benito M.-I."/>
            <person name="Carrera A.J."/>
            <person name="Creasy T.H."/>
            <person name="Buell C.R."/>
            <person name="Town C.D."/>
            <person name="Nierman W.C."/>
            <person name="Fraser C.M."/>
            <person name="Venter J.C."/>
        </authorList>
    </citation>
    <scope>NUCLEOTIDE SEQUENCE</scope>
</reference>
<organism evidence="2">
    <name type="scientific">Arabidopsis thaliana</name>
    <name type="common">Mouse-ear cress</name>
    <dbReference type="NCBI Taxonomy" id="3702"/>
    <lineage>
        <taxon>Eukaryota</taxon>
        <taxon>Viridiplantae</taxon>
        <taxon>Streptophyta</taxon>
        <taxon>Embryophyta</taxon>
        <taxon>Tracheophyta</taxon>
        <taxon>Spermatophyta</taxon>
        <taxon>Magnoliopsida</taxon>
        <taxon>eudicotyledons</taxon>
        <taxon>Gunneridae</taxon>
        <taxon>Pentapetalae</taxon>
        <taxon>rosids</taxon>
        <taxon>malvids</taxon>
        <taxon>Brassicales</taxon>
        <taxon>Brassicaceae</taxon>
        <taxon>Camelineae</taxon>
        <taxon>Arabidopsis</taxon>
    </lineage>
</organism>
<name>Q9SI40_ARATH</name>
<reference key="1">
    <citation type="journal article" date="1999" name="Nature">
        <title>Sequence and analysis of chromosome 2 of the plant Arabidopsis thaliana.</title>
        <authorList>
            <person name="Lin X."/>
            <person name="Kaul S."/>
            <person name="Rounsley S."/>
            <person name="Shea T.P."/>
            <person name="Benito M.I."/>
            <person name="Town C.D."/>
            <person name="Fujii C.Y."/>
            <person name="Mason T."/>
            <person name="Bowman C.L."/>
            <person name="Barnstead M."/>
            <person name="Feldblyum T.V."/>
            <person name="Buell C.R."/>
            <person name="Ketchum K.A."/>
            <person name="Lee J."/>
            <person name="Ronning C.M."/>
            <person name="Koo H.L."/>
            <person name="Moffat K.S."/>
            <person name="Cronin L.A."/>
            <person name="Shen M."/>
            <person name="Pai G."/>
            <person name="Van Aken S."/>
            <person name="Umayam L."/>
            <person name="Tallon L.J."/>
            <person name="Gill J.E."/>
            <person name="Adams M.D."/>
            <person name="Carrera A.J."/>
            <person name="Creasy T.H."/>
            <person name="Goodman H.M."/>
            <person name="Somerville C.R."/>
            <person name="Copenhaver G.P."/>
            <person name="Preuss D."/>
            <person name="Nierman W.C."/>
            <person name="White O."/>
            <person name="Eisen J.A."/>
            <person name="Salzberg S.L."/>
            <person name="Fraser C.M."/>
            <person name="Venter J.C."/>
        </authorList>
    </citation>
    <scope>NUCLEOTIDE SEQUENCE [LARGE SCALE GENOMIC DNA]</scope>
    <source>
        <strain>cv. Columbia</strain>
    </source>
</reference>
<evidence type="ECO:0000256" key="1">
    <source>
        <dbReference type="SAM" id="MobiDB-lite"/>
    </source>
</evidence>
<dbReference type="EMBL" id="AC007209">
    <property type="protein sequence ID" value="AAD28667.1"/>
    <property type="molecule type" value="Genomic_DNA"/>
</dbReference>
<accession>Q9SI40</accession>
<dbReference type="AlphaFoldDB" id="Q9SI40"/>
<feature type="region of interest" description="Disordered" evidence="1">
    <location>
        <begin position="108"/>
        <end position="130"/>
    </location>
</feature>
<feature type="compositionally biased region" description="Polar residues" evidence="1">
    <location>
        <begin position="117"/>
        <end position="130"/>
    </location>
</feature>
<gene>
    <name evidence="2" type="ordered locus">At2g13400</name>
</gene>
<dbReference type="PIR" id="D84507">
    <property type="entry name" value="D84507"/>
</dbReference>
<sequence length="130" mass="14691">MHCLIHVPELMNVKGIGGFENLCDLELLTSYLEEVDLIMTNHSTKRSSRSFKISRDHSTTRSSRAHHHFTSPLDPERSSNSITPLDCILDDKLQSLLHSALNQTLEHKEEKKIPAIHSSSHSTTLVEYSS</sequence>
<proteinExistence type="predicted"/>